<reference evidence="3" key="1">
    <citation type="journal article" date="2019" name="Int. J. Syst. Evol. Microbiol.">
        <title>The Global Catalogue of Microorganisms (GCM) 10K type strain sequencing project: providing services to taxonomists for standard genome sequencing and annotation.</title>
        <authorList>
            <consortium name="The Broad Institute Genomics Platform"/>
            <consortium name="The Broad Institute Genome Sequencing Center for Infectious Disease"/>
            <person name="Wu L."/>
            <person name="Ma J."/>
        </authorList>
    </citation>
    <scope>NUCLEOTIDE SEQUENCE [LARGE SCALE GENOMIC DNA]</scope>
    <source>
        <strain evidence="3">JCM 17633</strain>
    </source>
</reference>
<protein>
    <submittedName>
        <fullName evidence="2">Uncharacterized protein</fullName>
    </submittedName>
</protein>
<feature type="coiled-coil region" evidence="1">
    <location>
        <begin position="105"/>
        <end position="139"/>
    </location>
</feature>
<keyword evidence="3" id="KW-1185">Reference proteome</keyword>
<organism evidence="2 3">
    <name type="scientific">Winogradskyella damuponensis</name>
    <dbReference type="NCBI Taxonomy" id="943939"/>
    <lineage>
        <taxon>Bacteria</taxon>
        <taxon>Pseudomonadati</taxon>
        <taxon>Bacteroidota</taxon>
        <taxon>Flavobacteriia</taxon>
        <taxon>Flavobacteriales</taxon>
        <taxon>Flavobacteriaceae</taxon>
        <taxon>Winogradskyella</taxon>
    </lineage>
</organism>
<dbReference type="RefSeq" id="WP_344711713.1">
    <property type="nucleotide sequence ID" value="NZ_BAABCB010000001.1"/>
</dbReference>
<sequence length="168" mass="19806">MKLSEKDILKLDFLLDKMIDTDWLVTADDLHNSNFYSDKMSNKEMVDDFKYLLNVFDSTNSGTTNYEEDNTHVRPNERTIVFHRNGGFKEYFLTLKQKELDNTIEIKKETERQNLKDNIDKLKLEELNYKQTIRGLEEELKISNLLKNYWWLIASAIAVGVAIGEYLI</sequence>
<evidence type="ECO:0000313" key="3">
    <source>
        <dbReference type="Proteomes" id="UP001501682"/>
    </source>
</evidence>
<dbReference type="EMBL" id="BAABCB010000001">
    <property type="protein sequence ID" value="GAA4239876.1"/>
    <property type="molecule type" value="Genomic_DNA"/>
</dbReference>
<evidence type="ECO:0000256" key="1">
    <source>
        <dbReference type="SAM" id="Coils"/>
    </source>
</evidence>
<keyword evidence="1" id="KW-0175">Coiled coil</keyword>
<name>A0ABP8CJ41_9FLAO</name>
<accession>A0ABP8CJ41</accession>
<gene>
    <name evidence="2" type="ORF">GCM10022292_00100</name>
</gene>
<dbReference type="Proteomes" id="UP001501682">
    <property type="component" value="Unassembled WGS sequence"/>
</dbReference>
<evidence type="ECO:0000313" key="2">
    <source>
        <dbReference type="EMBL" id="GAA4239876.1"/>
    </source>
</evidence>
<comment type="caution">
    <text evidence="2">The sequence shown here is derived from an EMBL/GenBank/DDBJ whole genome shotgun (WGS) entry which is preliminary data.</text>
</comment>
<proteinExistence type="predicted"/>